<reference evidence="2" key="1">
    <citation type="submission" date="2016-10" db="EMBL/GenBank/DDBJ databases">
        <title>Sequence of Gallionella enrichment culture.</title>
        <authorList>
            <person name="Poehlein A."/>
            <person name="Muehling M."/>
            <person name="Daniel R."/>
        </authorList>
    </citation>
    <scope>NUCLEOTIDE SEQUENCE</scope>
</reference>
<dbReference type="Gene3D" id="3.90.1150.200">
    <property type="match status" value="1"/>
</dbReference>
<dbReference type="InterPro" id="IPR014922">
    <property type="entry name" value="YdhG-like"/>
</dbReference>
<organism evidence="2">
    <name type="scientific">mine drainage metagenome</name>
    <dbReference type="NCBI Taxonomy" id="410659"/>
    <lineage>
        <taxon>unclassified sequences</taxon>
        <taxon>metagenomes</taxon>
        <taxon>ecological metagenomes</taxon>
    </lineage>
</organism>
<proteinExistence type="predicted"/>
<dbReference type="Pfam" id="PF08818">
    <property type="entry name" value="DUF1801"/>
    <property type="match status" value="1"/>
</dbReference>
<dbReference type="AlphaFoldDB" id="A0A1J5TKX9"/>
<evidence type="ECO:0000259" key="1">
    <source>
        <dbReference type="Pfam" id="PF08818"/>
    </source>
</evidence>
<name>A0A1J5TKX9_9ZZZZ</name>
<sequence length="138" mass="16142">MKEKPAKLTDSEQVTAHIKKLEPVLQKTIETIRQSILSVDKEIAERIKWNNPSFYYCGEMKEFAPKEYKRDMIVMNLFKGRIMLVFPSGAKVNDSAGLLEGDYKDGRRIMIFKDLGDFKTKEKQLKKIIKDWLKLIDK</sequence>
<protein>
    <recommendedName>
        <fullName evidence="1">YdhG-like domain-containing protein</fullName>
    </recommendedName>
</protein>
<gene>
    <name evidence="2" type="ORF">GALL_48370</name>
</gene>
<comment type="caution">
    <text evidence="2">The sequence shown here is derived from an EMBL/GenBank/DDBJ whole genome shotgun (WGS) entry which is preliminary data.</text>
</comment>
<dbReference type="SUPFAM" id="SSF159888">
    <property type="entry name" value="YdhG-like"/>
    <property type="match status" value="1"/>
</dbReference>
<feature type="domain" description="YdhG-like" evidence="1">
    <location>
        <begin position="26"/>
        <end position="133"/>
    </location>
</feature>
<evidence type="ECO:0000313" key="2">
    <source>
        <dbReference type="EMBL" id="OIR14364.1"/>
    </source>
</evidence>
<accession>A0A1J5TKX9</accession>
<dbReference type="EMBL" id="MLJW01000012">
    <property type="protein sequence ID" value="OIR14364.1"/>
    <property type="molecule type" value="Genomic_DNA"/>
</dbReference>